<organism evidence="3 4">
    <name type="scientific">Fusarium oligoseptatum</name>
    <dbReference type="NCBI Taxonomy" id="2604345"/>
    <lineage>
        <taxon>Eukaryota</taxon>
        <taxon>Fungi</taxon>
        <taxon>Dikarya</taxon>
        <taxon>Ascomycota</taxon>
        <taxon>Pezizomycotina</taxon>
        <taxon>Sordariomycetes</taxon>
        <taxon>Hypocreomycetidae</taxon>
        <taxon>Hypocreales</taxon>
        <taxon>Nectriaceae</taxon>
        <taxon>Fusarium</taxon>
        <taxon>Fusarium solani species complex</taxon>
    </lineage>
</organism>
<name>A0A428UKZ1_9HYPO</name>
<evidence type="ECO:0000259" key="2">
    <source>
        <dbReference type="Pfam" id="PF00753"/>
    </source>
</evidence>
<dbReference type="Proteomes" id="UP000287144">
    <property type="component" value="Unassembled WGS sequence"/>
</dbReference>
<keyword evidence="4" id="KW-1185">Reference proteome</keyword>
<evidence type="ECO:0000256" key="1">
    <source>
        <dbReference type="SAM" id="SignalP"/>
    </source>
</evidence>
<proteinExistence type="predicted"/>
<dbReference type="EMBL" id="NKCK01000005">
    <property type="protein sequence ID" value="RSM14981.1"/>
    <property type="molecule type" value="Genomic_DNA"/>
</dbReference>
<accession>A0A428UKZ1</accession>
<dbReference type="SUPFAM" id="SSF56281">
    <property type="entry name" value="Metallo-hydrolase/oxidoreductase"/>
    <property type="match status" value="1"/>
</dbReference>
<evidence type="ECO:0000313" key="4">
    <source>
        <dbReference type="Proteomes" id="UP000287144"/>
    </source>
</evidence>
<dbReference type="Pfam" id="PF00753">
    <property type="entry name" value="Lactamase_B"/>
    <property type="match status" value="1"/>
</dbReference>
<dbReference type="InterPro" id="IPR036866">
    <property type="entry name" value="RibonucZ/Hydroxyglut_hydro"/>
</dbReference>
<gene>
    <name evidence="3" type="ORF">CEP52_000978</name>
</gene>
<sequence length="576" mass="64193">MAVGQLLTTLLGLASAVSATALPKASCSPQDLLNEALDALGGEDKIGEIKGLTYHSPRIFRSRSLMQSYELTRADTYVATSGSQNISFRVDQGFLEQRIDRRLVPSNHWYWGSQELKPLEFSLVVNEGKDGFACYVKGNNQIYLPQELAPGYVDCMSLPFIFITQLLTFTAALTYNLIVQAQTFSPHLIYRMRDTKSISAITVDINGIEFPAVYDPSREITVILDPKSKVPYIIRTAEQHPIYGESTKDLYLSDYKKVKGIQFPHLVQTIYNSTAQNLNQVLEDFIIEEVTLNPKFPKGFFDGIDEEKSFAPKSGPKKIPGVLDGVVTEFNTNMLGTAFKNASIENLKVETPLKDLPYVHWVIVDDGDEMGVKQLVIEFENEVIVCDAPPQWSQAVMQWVAENLKKPITHVAPTHHHGDHAGGTADYVAAGAKLIIPDMAVDYWSSIPGATFVTFNQTHPYVHRDSKIQAWFNWEQQAVHASDWSYVTITERCPTANSTIVAFEADAWEAGLDAEISNQGLMRQWLNQILGDGLSRDAIVFPAHGKVTPLSELINITAFPYPDFDVTHWKQGAALC</sequence>
<dbReference type="InterPro" id="IPR001279">
    <property type="entry name" value="Metallo-B-lactamas"/>
</dbReference>
<protein>
    <recommendedName>
        <fullName evidence="2">Metallo-beta-lactamase domain-containing protein</fullName>
    </recommendedName>
</protein>
<comment type="caution">
    <text evidence="3">The sequence shown here is derived from an EMBL/GenBank/DDBJ whole genome shotgun (WGS) entry which is preliminary data.</text>
</comment>
<evidence type="ECO:0000313" key="3">
    <source>
        <dbReference type="EMBL" id="RSM14981.1"/>
    </source>
</evidence>
<dbReference type="AlphaFoldDB" id="A0A428UKZ1"/>
<feature type="signal peptide" evidence="1">
    <location>
        <begin position="1"/>
        <end position="19"/>
    </location>
</feature>
<reference evidence="3 4" key="1">
    <citation type="submission" date="2017-06" db="EMBL/GenBank/DDBJ databases">
        <title>Comparative genomic analysis of Ambrosia Fusariam Clade fungi.</title>
        <authorList>
            <person name="Stajich J.E."/>
            <person name="Carrillo J."/>
            <person name="Kijimoto T."/>
            <person name="Eskalen A."/>
            <person name="O'Donnell K."/>
            <person name="Kasson M."/>
        </authorList>
    </citation>
    <scope>NUCLEOTIDE SEQUENCE [LARGE SCALE GENOMIC DNA]</scope>
    <source>
        <strain evidence="3 4">NRRL62579</strain>
    </source>
</reference>
<feature type="chain" id="PRO_5019365943" description="Metallo-beta-lactamase domain-containing protein" evidence="1">
    <location>
        <begin position="20"/>
        <end position="576"/>
    </location>
</feature>
<keyword evidence="1" id="KW-0732">Signal</keyword>
<feature type="domain" description="Metallo-beta-lactamase" evidence="2">
    <location>
        <begin position="375"/>
        <end position="434"/>
    </location>
</feature>
<dbReference type="Gene3D" id="3.60.15.10">
    <property type="entry name" value="Ribonuclease Z/Hydroxyacylglutathione hydrolase-like"/>
    <property type="match status" value="1"/>
</dbReference>